<evidence type="ECO:0008006" key="4">
    <source>
        <dbReference type="Google" id="ProtNLM"/>
    </source>
</evidence>
<dbReference type="EMBL" id="SPMZ01000049">
    <property type="protein sequence ID" value="NMQ20418.1"/>
    <property type="molecule type" value="Genomic_DNA"/>
</dbReference>
<keyword evidence="3" id="KW-1185">Reference proteome</keyword>
<accession>A0ABX1TQN7</accession>
<dbReference type="RefSeq" id="WP_169249686.1">
    <property type="nucleotide sequence ID" value="NZ_SPMZ01000049.1"/>
</dbReference>
<keyword evidence="1" id="KW-1133">Transmembrane helix</keyword>
<proteinExistence type="predicted"/>
<dbReference type="Proteomes" id="UP000760480">
    <property type="component" value="Unassembled WGS sequence"/>
</dbReference>
<organism evidence="2 3">
    <name type="scientific">Candidatus Competibacter phosphatis</name>
    <dbReference type="NCBI Taxonomy" id="221280"/>
    <lineage>
        <taxon>Bacteria</taxon>
        <taxon>Pseudomonadati</taxon>
        <taxon>Pseudomonadota</taxon>
        <taxon>Gammaproteobacteria</taxon>
        <taxon>Candidatus Competibacteraceae</taxon>
        <taxon>Candidatus Competibacter</taxon>
    </lineage>
</organism>
<reference evidence="2 3" key="1">
    <citation type="submission" date="2019-03" db="EMBL/GenBank/DDBJ databases">
        <title>Metabolic reconstructions from genomes of highly enriched 'Candidatus Accumulibacter' and 'Candidatus Competibacter' bioreactor populations.</title>
        <authorList>
            <person name="Annavajhala M.K."/>
            <person name="Welles L."/>
            <person name="Abbas B."/>
            <person name="Sorokin D."/>
            <person name="Park H."/>
            <person name="Van Loosdrecht M."/>
            <person name="Chandran K."/>
        </authorList>
    </citation>
    <scope>NUCLEOTIDE SEQUENCE [LARGE SCALE GENOMIC DNA]</scope>
    <source>
        <strain evidence="2 3">SBR_G</strain>
    </source>
</reference>
<keyword evidence="1" id="KW-0472">Membrane</keyword>
<sequence length="113" mass="12958">MGRNPVARDAIAGDGLPASARLRRRQRGAVPMWLLIVLGVLGGVVLYWYVTPQEVPSWARDWLPGLPEYTGPLYRWHDDQGREQITDKPPKGRLYETLHYRNDANVVPPWNQQ</sequence>
<keyword evidence="1" id="KW-0812">Transmembrane</keyword>
<comment type="caution">
    <text evidence="2">The sequence shown here is derived from an EMBL/GenBank/DDBJ whole genome shotgun (WGS) entry which is preliminary data.</text>
</comment>
<evidence type="ECO:0000256" key="1">
    <source>
        <dbReference type="SAM" id="Phobius"/>
    </source>
</evidence>
<name>A0ABX1TQN7_9GAMM</name>
<protein>
    <recommendedName>
        <fullName evidence="4">DUF4124 domain-containing protein</fullName>
    </recommendedName>
</protein>
<evidence type="ECO:0000313" key="3">
    <source>
        <dbReference type="Proteomes" id="UP000760480"/>
    </source>
</evidence>
<gene>
    <name evidence="2" type="ORF">E4P82_15175</name>
</gene>
<feature type="transmembrane region" description="Helical" evidence="1">
    <location>
        <begin position="30"/>
        <end position="50"/>
    </location>
</feature>
<evidence type="ECO:0000313" key="2">
    <source>
        <dbReference type="EMBL" id="NMQ20418.1"/>
    </source>
</evidence>